<feature type="transmembrane region" description="Helical" evidence="2">
    <location>
        <begin position="185"/>
        <end position="204"/>
    </location>
</feature>
<dbReference type="NCBIfam" id="TIGR04222">
    <property type="entry name" value="near_uncomplex"/>
    <property type="match status" value="1"/>
</dbReference>
<feature type="region of interest" description="Disordered" evidence="1">
    <location>
        <begin position="263"/>
        <end position="300"/>
    </location>
</feature>
<dbReference type="EMBL" id="SGWQ01000002">
    <property type="protein sequence ID" value="RZS43626.1"/>
    <property type="molecule type" value="Genomic_DNA"/>
</dbReference>
<keyword evidence="2" id="KW-0472">Membrane</keyword>
<evidence type="ECO:0000256" key="2">
    <source>
        <dbReference type="SAM" id="Phobius"/>
    </source>
</evidence>
<keyword evidence="4" id="KW-1185">Reference proteome</keyword>
<gene>
    <name evidence="3" type="ORF">EV193_102607</name>
</gene>
<keyword evidence="2" id="KW-1133">Transmembrane helix</keyword>
<feature type="transmembrane region" description="Helical" evidence="2">
    <location>
        <begin position="159"/>
        <end position="179"/>
    </location>
</feature>
<accession>A0A4Q7L3A7</accession>
<sequence length="300" mass="30899">MDEPWGLSGEQFLEIYAAAMFAPLMVAAIGALVIRRLADRAEPFDHTNLPTTYHLAYLAGGCARLVETVIAELTHRQLLRINGEGRLSTTGSGTDKPLDPLEQEVLDTVQRKGTPSASIVVTALADGPLLGLDRIQEELLRDRLVVPAAWRMRVRRTVAGLYLAVLTIGLARLIVGISLDRPVGSLLGMLFGVLLLTGGALVAAKGLTQEVLPTRTGRAVIEGATADRPRRLSLDADSAALPAIAAAVGIGGFAAHPDVDVRHALAPPSAPPASSGDSGGSSCSSSSGSSCGGGGSSCGG</sequence>
<keyword evidence="2" id="KW-0812">Transmembrane</keyword>
<feature type="transmembrane region" description="Helical" evidence="2">
    <location>
        <begin position="15"/>
        <end position="34"/>
    </location>
</feature>
<dbReference type="RefSeq" id="WP_130343438.1">
    <property type="nucleotide sequence ID" value="NZ_SGWQ01000002.1"/>
</dbReference>
<evidence type="ECO:0000313" key="3">
    <source>
        <dbReference type="EMBL" id="RZS43626.1"/>
    </source>
</evidence>
<evidence type="ECO:0000256" key="1">
    <source>
        <dbReference type="SAM" id="MobiDB-lite"/>
    </source>
</evidence>
<dbReference type="AlphaFoldDB" id="A0A4Q7L3A7"/>
<dbReference type="OrthoDB" id="3620552at2"/>
<feature type="compositionally biased region" description="Low complexity" evidence="1">
    <location>
        <begin position="274"/>
        <end position="289"/>
    </location>
</feature>
<dbReference type="Proteomes" id="UP000294257">
    <property type="component" value="Unassembled WGS sequence"/>
</dbReference>
<evidence type="ECO:0000313" key="4">
    <source>
        <dbReference type="Proteomes" id="UP000294257"/>
    </source>
</evidence>
<protein>
    <submittedName>
        <fullName evidence="3">Uncharacterized protein (TIGR04222 family)</fullName>
    </submittedName>
</protein>
<feature type="compositionally biased region" description="Gly residues" evidence="1">
    <location>
        <begin position="290"/>
        <end position="300"/>
    </location>
</feature>
<name>A0A4Q7L3A7_9PSEU</name>
<comment type="caution">
    <text evidence="3">The sequence shown here is derived from an EMBL/GenBank/DDBJ whole genome shotgun (WGS) entry which is preliminary data.</text>
</comment>
<reference evidence="3 4" key="1">
    <citation type="submission" date="2019-02" db="EMBL/GenBank/DDBJ databases">
        <title>Genomic Encyclopedia of Type Strains, Phase IV (KMG-IV): sequencing the most valuable type-strain genomes for metagenomic binning, comparative biology and taxonomic classification.</title>
        <authorList>
            <person name="Goeker M."/>
        </authorList>
    </citation>
    <scope>NUCLEOTIDE SEQUENCE [LARGE SCALE GENOMIC DNA]</scope>
    <source>
        <strain evidence="3 4">DSM 101727</strain>
    </source>
</reference>
<proteinExistence type="predicted"/>
<dbReference type="InterPro" id="IPR026467">
    <property type="entry name" value="Ser/Gly_Cys_C_dom"/>
</dbReference>
<organism evidence="3 4">
    <name type="scientific">Herbihabitans rhizosphaerae</name>
    <dbReference type="NCBI Taxonomy" id="1872711"/>
    <lineage>
        <taxon>Bacteria</taxon>
        <taxon>Bacillati</taxon>
        <taxon>Actinomycetota</taxon>
        <taxon>Actinomycetes</taxon>
        <taxon>Pseudonocardiales</taxon>
        <taxon>Pseudonocardiaceae</taxon>
        <taxon>Herbihabitans</taxon>
    </lineage>
</organism>